<dbReference type="OrthoDB" id="5510053at2"/>
<dbReference type="EMBL" id="JMCB01000004">
    <property type="protein sequence ID" value="KFE69682.1"/>
    <property type="molecule type" value="Genomic_DNA"/>
</dbReference>
<evidence type="ECO:0000313" key="3">
    <source>
        <dbReference type="Proteomes" id="UP000028725"/>
    </source>
</evidence>
<evidence type="ECO:0000256" key="1">
    <source>
        <dbReference type="SAM" id="MobiDB-lite"/>
    </source>
</evidence>
<accession>A0A085WPR9</accession>
<gene>
    <name evidence="2" type="ORF">DB31_6657</name>
</gene>
<feature type="region of interest" description="Disordered" evidence="1">
    <location>
        <begin position="496"/>
        <end position="564"/>
    </location>
</feature>
<keyword evidence="3" id="KW-1185">Reference proteome</keyword>
<dbReference type="STRING" id="394096.DB31_6657"/>
<comment type="caution">
    <text evidence="2">The sequence shown here is derived from an EMBL/GenBank/DDBJ whole genome shotgun (WGS) entry which is preliminary data.</text>
</comment>
<proteinExistence type="predicted"/>
<dbReference type="AlphaFoldDB" id="A0A085WPR9"/>
<dbReference type="Proteomes" id="UP000028725">
    <property type="component" value="Unassembled WGS sequence"/>
</dbReference>
<sequence length="564" mass="63816">MLHGTLTIVTKIRPSKVKALEALLGELNARIREGEAHPFEGVEGLSFARWGILEPGPDGERLLVFGADFSAEDGRYRKRSREFLERLVVGLCAHRKESGPRAFDAIYRCCAGYPAKGLRKPNRVFEFLKTHSVPYTARQVDFAYRVETAEGMRQLLSLSDAVEHHLNTHRHPLESLARDEELGVERVHQEIQQHLRPLQPVLSDSEWRRRWDLARSRAAWATLLYPAVRYAVALPLVGLCSAIAAVEKKARGLFHRRAPIEPRQALHPLRVLRNYPREPQGPVQNPMIHVATLEPGLVARAALWMTLRSVNLRLLRYVVGLNHIRAIHCARWVLLTNRRSGRGSLLRPRTHRLLFFSNYDGSWESYIDSFVDDPEVREFLVRIWSGTQDFPQRQSSRPFVEPFKAWIQQQQVPTRVWYSAHLHGPAGRVEPSIPDLHHLLQLRRLLARGDVSSAEAKQALGSFLSRGVFDPEPHLMRAREWLSYILKRRDHVADRQFTKPGAPTRPTAAAAIPAKAPTPRSPAPGGRHPRARGPWVQGHGRSVLPAAEDRGSPPGEELAAPDAP</sequence>
<reference evidence="2 3" key="1">
    <citation type="submission" date="2014-04" db="EMBL/GenBank/DDBJ databases">
        <title>Genome assembly of Hyalangium minutum DSM 14724.</title>
        <authorList>
            <person name="Sharma G."/>
            <person name="Subramanian S."/>
        </authorList>
    </citation>
    <scope>NUCLEOTIDE SEQUENCE [LARGE SCALE GENOMIC DNA]</scope>
    <source>
        <strain evidence="2 3">DSM 14724</strain>
    </source>
</reference>
<organism evidence="2 3">
    <name type="scientific">Hyalangium minutum</name>
    <dbReference type="NCBI Taxonomy" id="394096"/>
    <lineage>
        <taxon>Bacteria</taxon>
        <taxon>Pseudomonadati</taxon>
        <taxon>Myxococcota</taxon>
        <taxon>Myxococcia</taxon>
        <taxon>Myxococcales</taxon>
        <taxon>Cystobacterineae</taxon>
        <taxon>Archangiaceae</taxon>
        <taxon>Hyalangium</taxon>
    </lineage>
</organism>
<feature type="compositionally biased region" description="Low complexity" evidence="1">
    <location>
        <begin position="498"/>
        <end position="518"/>
    </location>
</feature>
<protein>
    <submittedName>
        <fullName evidence="2">Uncharacterized protein</fullName>
    </submittedName>
</protein>
<name>A0A085WPR9_9BACT</name>
<dbReference type="RefSeq" id="WP_052419930.1">
    <property type="nucleotide sequence ID" value="NZ_JMCB01000004.1"/>
</dbReference>
<evidence type="ECO:0000313" key="2">
    <source>
        <dbReference type="EMBL" id="KFE69682.1"/>
    </source>
</evidence>